<dbReference type="InterPro" id="IPR036388">
    <property type="entry name" value="WH-like_DNA-bd_sf"/>
</dbReference>
<dbReference type="SMART" id="SM00866">
    <property type="entry name" value="UTRA"/>
    <property type="match status" value="1"/>
</dbReference>
<sequence length="263" mass="29029">MAEVNMTGTAQAEGLDVPFVPQIALDRDSEVPLYQQIAHPLEELILAGRLEPGRLIEDEVSMARRLKVSRPTTRRALRDLVARGLLTRRRGVGTRVTPMHVRRPLGLTSLNDDLVDAGFTPRTEVLSYEVMLAGEQEARDLHTGIGSEVVRTTRLRYIDDEPLAILTNLLPSGDRTPSVTQLTRQGLYDSLAVHGIRPVMAQQSIGARLASARESHLLALDEGSAVLVMERTAFDKEGTVIEYGNHVYNCGMYSFQFNLVADG</sequence>
<dbReference type="InterPro" id="IPR011663">
    <property type="entry name" value="UTRA"/>
</dbReference>
<evidence type="ECO:0000256" key="2">
    <source>
        <dbReference type="ARBA" id="ARBA00023125"/>
    </source>
</evidence>
<dbReference type="GO" id="GO:0045892">
    <property type="term" value="P:negative regulation of DNA-templated transcription"/>
    <property type="evidence" value="ECO:0007669"/>
    <property type="project" value="TreeGrafter"/>
</dbReference>
<dbReference type="Pfam" id="PF07702">
    <property type="entry name" value="UTRA"/>
    <property type="match status" value="1"/>
</dbReference>
<dbReference type="GO" id="GO:0003677">
    <property type="term" value="F:DNA binding"/>
    <property type="evidence" value="ECO:0007669"/>
    <property type="project" value="UniProtKB-KW"/>
</dbReference>
<dbReference type="InterPro" id="IPR036390">
    <property type="entry name" value="WH_DNA-bd_sf"/>
</dbReference>
<evidence type="ECO:0000256" key="3">
    <source>
        <dbReference type="ARBA" id="ARBA00023163"/>
    </source>
</evidence>
<dbReference type="Gene3D" id="1.10.10.10">
    <property type="entry name" value="Winged helix-like DNA-binding domain superfamily/Winged helix DNA-binding domain"/>
    <property type="match status" value="1"/>
</dbReference>
<dbReference type="GO" id="GO:0003700">
    <property type="term" value="F:DNA-binding transcription factor activity"/>
    <property type="evidence" value="ECO:0007669"/>
    <property type="project" value="InterPro"/>
</dbReference>
<dbReference type="PANTHER" id="PTHR44846:SF17">
    <property type="entry name" value="GNTR-FAMILY TRANSCRIPTIONAL REGULATOR"/>
    <property type="match status" value="1"/>
</dbReference>
<dbReference type="CDD" id="cd07377">
    <property type="entry name" value="WHTH_GntR"/>
    <property type="match status" value="1"/>
</dbReference>
<dbReference type="GeneID" id="95360992"/>
<dbReference type="Gene3D" id="3.40.1410.10">
    <property type="entry name" value="Chorismate lyase-like"/>
    <property type="match status" value="1"/>
</dbReference>
<dbReference type="SUPFAM" id="SSF46785">
    <property type="entry name" value="Winged helix' DNA-binding domain"/>
    <property type="match status" value="1"/>
</dbReference>
<dbReference type="InterPro" id="IPR050679">
    <property type="entry name" value="Bact_HTH_transcr_reg"/>
</dbReference>
<dbReference type="SUPFAM" id="SSF64288">
    <property type="entry name" value="Chorismate lyase-like"/>
    <property type="match status" value="1"/>
</dbReference>
<name>U2QVS0_9ACTN</name>
<proteinExistence type="predicted"/>
<evidence type="ECO:0000259" key="4">
    <source>
        <dbReference type="PROSITE" id="PS50949"/>
    </source>
</evidence>
<keyword evidence="2" id="KW-0238">DNA-binding</keyword>
<feature type="domain" description="HTH gntR-type" evidence="4">
    <location>
        <begin position="31"/>
        <end position="99"/>
    </location>
</feature>
<keyword evidence="1" id="KW-0805">Transcription regulation</keyword>
<dbReference type="InterPro" id="IPR000524">
    <property type="entry name" value="Tscrpt_reg_HTH_GntR"/>
</dbReference>
<organism evidence="5 6">
    <name type="scientific">Propionibacterium acidifaciens F0233</name>
    <dbReference type="NCBI Taxonomy" id="553198"/>
    <lineage>
        <taxon>Bacteria</taxon>
        <taxon>Bacillati</taxon>
        <taxon>Actinomycetota</taxon>
        <taxon>Actinomycetes</taxon>
        <taxon>Propionibacteriales</taxon>
        <taxon>Propionibacteriaceae</taxon>
        <taxon>Propionibacterium</taxon>
    </lineage>
</organism>
<evidence type="ECO:0000313" key="5">
    <source>
        <dbReference type="EMBL" id="ERK60319.1"/>
    </source>
</evidence>
<evidence type="ECO:0000256" key="1">
    <source>
        <dbReference type="ARBA" id="ARBA00023015"/>
    </source>
</evidence>
<dbReference type="SMART" id="SM00345">
    <property type="entry name" value="HTH_GNTR"/>
    <property type="match status" value="1"/>
</dbReference>
<reference evidence="5" key="1">
    <citation type="submission" date="2013-08" db="EMBL/GenBank/DDBJ databases">
        <authorList>
            <person name="Durkin A.S."/>
            <person name="Haft D.R."/>
            <person name="McCorrison J."/>
            <person name="Torralba M."/>
            <person name="Gillis M."/>
            <person name="Haft D.H."/>
            <person name="Methe B."/>
            <person name="Sutton G."/>
            <person name="Nelson K.E."/>
        </authorList>
    </citation>
    <scope>NUCLEOTIDE SEQUENCE [LARGE SCALE GENOMIC DNA]</scope>
    <source>
        <strain evidence="5">F0233</strain>
    </source>
</reference>
<dbReference type="RefSeq" id="WP_021796818.1">
    <property type="nucleotide sequence ID" value="NZ_ACVN02000088.1"/>
</dbReference>
<gene>
    <name evidence="5" type="ORF">HMPREF0682_2961</name>
</gene>
<dbReference type="PROSITE" id="PS50949">
    <property type="entry name" value="HTH_GNTR"/>
    <property type="match status" value="1"/>
</dbReference>
<keyword evidence="3" id="KW-0804">Transcription</keyword>
<dbReference type="PANTHER" id="PTHR44846">
    <property type="entry name" value="MANNOSYL-D-GLYCERATE TRANSPORT/METABOLISM SYSTEM REPRESSOR MNGR-RELATED"/>
    <property type="match status" value="1"/>
</dbReference>
<protein>
    <submittedName>
        <fullName evidence="5">UbiC transcription regulator-associated domain protein</fullName>
    </submittedName>
</protein>
<accession>U2QVS0</accession>
<dbReference type="InterPro" id="IPR028978">
    <property type="entry name" value="Chorismate_lyase_/UTRA_dom_sf"/>
</dbReference>
<dbReference type="EMBL" id="ACVN02000088">
    <property type="protein sequence ID" value="ERK60319.1"/>
    <property type="molecule type" value="Genomic_DNA"/>
</dbReference>
<keyword evidence="6" id="KW-1185">Reference proteome</keyword>
<evidence type="ECO:0000313" key="6">
    <source>
        <dbReference type="Proteomes" id="UP000017052"/>
    </source>
</evidence>
<comment type="caution">
    <text evidence="5">The sequence shown here is derived from an EMBL/GenBank/DDBJ whole genome shotgun (WGS) entry which is preliminary data.</text>
</comment>
<dbReference type="Proteomes" id="UP000017052">
    <property type="component" value="Unassembled WGS sequence"/>
</dbReference>
<dbReference type="AlphaFoldDB" id="U2QVS0"/>
<dbReference type="Pfam" id="PF00392">
    <property type="entry name" value="GntR"/>
    <property type="match status" value="1"/>
</dbReference>